<dbReference type="InterPro" id="IPR009030">
    <property type="entry name" value="Growth_fac_rcpt_cys_sf"/>
</dbReference>
<dbReference type="InterPro" id="IPR038178">
    <property type="entry name" value="Kringle_sf"/>
</dbReference>
<evidence type="ECO:0000313" key="4">
    <source>
        <dbReference type="Proteomes" id="UP001195914"/>
    </source>
</evidence>
<proteinExistence type="predicted"/>
<dbReference type="SUPFAM" id="SSF57184">
    <property type="entry name" value="Growth factor receptor domain"/>
    <property type="match status" value="1"/>
</dbReference>
<dbReference type="PANTHER" id="PTHR46967">
    <property type="entry name" value="INSULIN-LIKE GROWTH FACTOR BINDING PROTEIN,N-TERMINAL"/>
    <property type="match status" value="1"/>
</dbReference>
<gene>
    <name evidence="3" type="ORF">X943_000740</name>
</gene>
<dbReference type="PANTHER" id="PTHR46967:SF1">
    <property type="entry name" value="KERATIN-ASSOCIATED PROTEIN 16-1-LIKE"/>
    <property type="match status" value="1"/>
</dbReference>
<keyword evidence="1" id="KW-1015">Disulfide bond</keyword>
<sequence>MDDMHDAIMKEPSFSIKLRPWIKTKEDFAYPFRQSGACWRGFDDNASQLQLDLDSYCKISENGPTKCARCTMNPTLECRCVDMLMIDYTKTSHSCLNNCVKRVECVGTQFGVSRLKVIDDGFVKSLFEKYCVTSQLQQSLNDFCDENLVARYTGVLVACYHSSELDYSRMGVCWDECGHTIACLGSPTNAKIIKSFDVKSIPWSSLTDSCPCKEVFDNDSESPYTGCQSITKQGNTCKNWDKIMGTETLVETTSMLLRNYCRDVDGYDGINCFSDVNVLEECSPRDIPQLSIQPGSIFDIWISPYIPTYSIKIRFQSIGTQCGTGDIEHSITQPYEFQPYDIYSGKWSLNLASNRRDVYPFLDRKESFTLLKGFMVFPNVTTDMLICACMFTRIYASDTEQNACGQAPNFNIPLAILSVSGPSIPTTIELLNNTMDVKIKNPDRNYSGTLSLVNEAFIKGSNGDFEGSKYLMAVEPFFETDAEELQQSTYVVTVSRETDIFNATNLVPRSKIDSGMNVINMKISKMGDYLLLYQEKLGTQRAVLQRYSFTGFDSEGRFSLIRMEGGGSGTVVESIFFRSWKIKELPTAIFLSDVIETSPCTKPLGYSTTISLVSGNAIDEGESLWRTGGFQVNRTRWDNLNAFDVCIYLNSGDTFKLGLGNKTSYVDHKMDHLHPDLTEIPSNIATYTLDNEWAFLNWQVNIFIEDGFKAYVGGKEVAVSPNDITMFKAFLNTNKYIFDEEEAHSKHPYPHVVSFWSLKDASRVMIFLLTPSRLTPAYIGSFTVDHPLSFEVIVGYETIWALVLSEGKQKVDKYQLKPVQSGGLSFELRESHSSCVEDTCVALVSPADMKIIHYQLECRNNYLVIVSDPGDNCIVLMTSNLREVHRLCQKDEPLYKDIVGPGKISCTTVSNPESCISVNNPDEKHAGVLLWIKVNLKEYTMTIAESYRGEGVSRNSNRRNKAARPYFTLLRYPVMVEVVSYALADFIYLIESESMLIHTFMIDKNAAKPKLLYYGETSFNSLPYSSYFYIKGIQMTERKVNVSVDDDYLILVRKPEVIGNNSDECGYVTIFNIKDTIKVSDFDYILPDWIVVGKEIKQRPQFDTSNFKYNFLTSYDLDVANEGVDINSGSLTCVQKGGPSMSEYPVFGPEFEPVDWTNDHLNTISISTNTGELHILLNNIQQLTLKLRISAVGPIDGKCIIKTFSVACKDGYYFQNDPNPQNRGCRVCQAGSYNSLNMVIKDISNLYSCTKCPENESTIRHGANSSSECMCSPGYYLQEGSSPRCQPCPAGTWKSVVGSQGCMGNGCYKHSESTIIGSTSEDGRGCACFEGYYYKRTAGTLKECVPCEEGYYCPGGFHGKRIPCPINMTTAATLFPELQHIRQPTGVSLKDCICKAGYELLDPKKMNGMSKEVLKLKQQIIAELKAYNIKDYDIERLLCIPCGRNRYKDSKGGGTCMNCPARSFTAVTGASSIAQCNKCEPGLFETNEPGNPCEECTADHFCVGSEPANADLEKYKGKKMKCPPNSITIPPYIDNVYANSCICDKGYINTSDDSITYCEPVPKNTYKDVVGNVSPTECPYGSHTMGTGAVSAFECVCEKGMYFHMAEMQC</sequence>
<dbReference type="Gene3D" id="3.90.640.70">
    <property type="match status" value="1"/>
</dbReference>
<dbReference type="Pfam" id="PF07699">
    <property type="entry name" value="Ephrin_rec_like"/>
    <property type="match status" value="2"/>
</dbReference>
<dbReference type="Proteomes" id="UP001195914">
    <property type="component" value="Unassembled WGS sequence"/>
</dbReference>
<evidence type="ECO:0000259" key="2">
    <source>
        <dbReference type="Pfam" id="PF07699"/>
    </source>
</evidence>
<dbReference type="InterPro" id="IPR011641">
    <property type="entry name" value="Tyr-kin_ephrin_A/B_rcpt-like"/>
</dbReference>
<dbReference type="Gene3D" id="2.10.50.10">
    <property type="entry name" value="Tumor Necrosis Factor Receptor, subunit A, domain 2"/>
    <property type="match status" value="4"/>
</dbReference>
<reference evidence="3" key="2">
    <citation type="submission" date="2021-05" db="EMBL/GenBank/DDBJ databases">
        <authorList>
            <person name="Pain A."/>
        </authorList>
    </citation>
    <scope>NUCLEOTIDE SEQUENCE</scope>
    <source>
        <strain evidence="3">1802A</strain>
    </source>
</reference>
<comment type="caution">
    <text evidence="3">The sequence shown here is derived from an EMBL/GenBank/DDBJ whole genome shotgun (WGS) entry which is preliminary data.</text>
</comment>
<feature type="domain" description="Tyrosine-protein kinase ephrin type A/B receptor-like" evidence="2">
    <location>
        <begin position="1438"/>
        <end position="1476"/>
    </location>
</feature>
<dbReference type="Gene3D" id="2.40.20.10">
    <property type="entry name" value="Plasminogen Kringle 4"/>
    <property type="match status" value="1"/>
</dbReference>
<dbReference type="SMART" id="SM01411">
    <property type="entry name" value="Ephrin_rec_like"/>
    <property type="match status" value="5"/>
</dbReference>
<evidence type="ECO:0000313" key="3">
    <source>
        <dbReference type="EMBL" id="KAK1937281.1"/>
    </source>
</evidence>
<reference evidence="3" key="1">
    <citation type="journal article" date="2014" name="Nucleic Acids Res.">
        <title>The evolutionary dynamics of variant antigen genes in Babesia reveal a history of genomic innovation underlying host-parasite interaction.</title>
        <authorList>
            <person name="Jackson A.P."/>
            <person name="Otto T.D."/>
            <person name="Darby A."/>
            <person name="Ramaprasad A."/>
            <person name="Xia D."/>
            <person name="Echaide I.E."/>
            <person name="Farber M."/>
            <person name="Gahlot S."/>
            <person name="Gamble J."/>
            <person name="Gupta D."/>
            <person name="Gupta Y."/>
            <person name="Jackson L."/>
            <person name="Malandrin L."/>
            <person name="Malas T.B."/>
            <person name="Moussa E."/>
            <person name="Nair M."/>
            <person name="Reid A.J."/>
            <person name="Sanders M."/>
            <person name="Sharma J."/>
            <person name="Tracey A."/>
            <person name="Quail M.A."/>
            <person name="Weir W."/>
            <person name="Wastling J.M."/>
            <person name="Hall N."/>
            <person name="Willadsen P."/>
            <person name="Lingelbach K."/>
            <person name="Shiels B."/>
            <person name="Tait A."/>
            <person name="Berriman M."/>
            <person name="Allred D.R."/>
            <person name="Pain A."/>
        </authorList>
    </citation>
    <scope>NUCLEOTIDE SEQUENCE</scope>
    <source>
        <strain evidence="3">1802A</strain>
    </source>
</reference>
<dbReference type="CDD" id="cd00185">
    <property type="entry name" value="TNFRSF"/>
    <property type="match status" value="1"/>
</dbReference>
<evidence type="ECO:0000256" key="1">
    <source>
        <dbReference type="ARBA" id="ARBA00023157"/>
    </source>
</evidence>
<keyword evidence="4" id="KW-1185">Reference proteome</keyword>
<dbReference type="SUPFAM" id="SSF57440">
    <property type="entry name" value="Kringle-like"/>
    <property type="match status" value="1"/>
</dbReference>
<feature type="non-terminal residue" evidence="3">
    <location>
        <position position="1"/>
    </location>
</feature>
<dbReference type="EMBL" id="JAHBMH010000033">
    <property type="protein sequence ID" value="KAK1937281.1"/>
    <property type="molecule type" value="Genomic_DNA"/>
</dbReference>
<dbReference type="InterPro" id="IPR013806">
    <property type="entry name" value="Kringle-like"/>
</dbReference>
<feature type="domain" description="Tyrosine-protein kinase ephrin type A/B receptor-like" evidence="2">
    <location>
        <begin position="1552"/>
        <end position="1595"/>
    </location>
</feature>
<protein>
    <submittedName>
        <fullName evidence="3">GCC2 and GCC3 domain containing protein</fullName>
    </submittedName>
</protein>
<organism evidence="3 4">
    <name type="scientific">Babesia divergens</name>
    <dbReference type="NCBI Taxonomy" id="32595"/>
    <lineage>
        <taxon>Eukaryota</taxon>
        <taxon>Sar</taxon>
        <taxon>Alveolata</taxon>
        <taxon>Apicomplexa</taxon>
        <taxon>Aconoidasida</taxon>
        <taxon>Piroplasmida</taxon>
        <taxon>Babesiidae</taxon>
        <taxon>Babesia</taxon>
    </lineage>
</organism>
<accession>A0AAD9LI60</accession>
<name>A0AAD9LI60_BABDI</name>